<gene>
    <name evidence="1" type="ORF">NLS_LOCUS8634</name>
</gene>
<name>A0A3P6UA08_LITSI</name>
<dbReference type="OrthoDB" id="5858488at2759"/>
<sequence>MSSAPMQHFLTRCSVAVLTGSLAFALTYWYIRRQKNLKCESRNGKMNSESCDKKSLVVTDVMLNVIVEDVEQGLKFDRKHDKVMDVNEVPVLEVPVNSLQETKEDQIDDLPKSDKLLVIVQV</sequence>
<keyword evidence="2" id="KW-1185">Reference proteome</keyword>
<dbReference type="STRING" id="42156.A0A3P6UA08"/>
<protein>
    <submittedName>
        <fullName evidence="1">Uncharacterized protein</fullName>
    </submittedName>
</protein>
<dbReference type="Proteomes" id="UP000277928">
    <property type="component" value="Unassembled WGS sequence"/>
</dbReference>
<evidence type="ECO:0000313" key="1">
    <source>
        <dbReference type="EMBL" id="VDK88360.1"/>
    </source>
</evidence>
<dbReference type="EMBL" id="UYRX01001134">
    <property type="protein sequence ID" value="VDK88360.1"/>
    <property type="molecule type" value="Genomic_DNA"/>
</dbReference>
<reference evidence="1 2" key="1">
    <citation type="submission" date="2018-08" db="EMBL/GenBank/DDBJ databases">
        <authorList>
            <person name="Laetsch R D."/>
            <person name="Stevens L."/>
            <person name="Kumar S."/>
            <person name="Blaxter L. M."/>
        </authorList>
    </citation>
    <scope>NUCLEOTIDE SEQUENCE [LARGE SCALE GENOMIC DNA]</scope>
</reference>
<organism evidence="1 2">
    <name type="scientific">Litomosoides sigmodontis</name>
    <name type="common">Filarial nematode worm</name>
    <dbReference type="NCBI Taxonomy" id="42156"/>
    <lineage>
        <taxon>Eukaryota</taxon>
        <taxon>Metazoa</taxon>
        <taxon>Ecdysozoa</taxon>
        <taxon>Nematoda</taxon>
        <taxon>Chromadorea</taxon>
        <taxon>Rhabditida</taxon>
        <taxon>Spirurina</taxon>
        <taxon>Spiruromorpha</taxon>
        <taxon>Filarioidea</taxon>
        <taxon>Onchocercidae</taxon>
        <taxon>Litomosoides</taxon>
    </lineage>
</organism>
<evidence type="ECO:0000313" key="2">
    <source>
        <dbReference type="Proteomes" id="UP000277928"/>
    </source>
</evidence>
<accession>A0A3P6UA08</accession>
<proteinExistence type="predicted"/>
<dbReference type="AlphaFoldDB" id="A0A3P6UA08"/>